<evidence type="ECO:0000313" key="1">
    <source>
        <dbReference type="EMBL" id="KKM74171.1"/>
    </source>
</evidence>
<reference evidence="1" key="1">
    <citation type="journal article" date="2015" name="Nature">
        <title>Complex archaea that bridge the gap between prokaryotes and eukaryotes.</title>
        <authorList>
            <person name="Spang A."/>
            <person name="Saw J.H."/>
            <person name="Jorgensen S.L."/>
            <person name="Zaremba-Niedzwiedzka K."/>
            <person name="Martijn J."/>
            <person name="Lind A.E."/>
            <person name="van Eijk R."/>
            <person name="Schleper C."/>
            <person name="Guy L."/>
            <person name="Ettema T.J."/>
        </authorList>
    </citation>
    <scope>NUCLEOTIDE SEQUENCE</scope>
</reference>
<sequence length="61" mass="7083">MIKVQVENEILGNSVFWEGPENEIDKIWNIPARMLAERVVKDGKTRKSGMWKVSQIKEKTP</sequence>
<protein>
    <submittedName>
        <fullName evidence="1">Uncharacterized protein</fullName>
    </submittedName>
</protein>
<gene>
    <name evidence="1" type="ORF">LCGC14_1403060</name>
</gene>
<dbReference type="EMBL" id="LAZR01009183">
    <property type="protein sequence ID" value="KKM74171.1"/>
    <property type="molecule type" value="Genomic_DNA"/>
</dbReference>
<dbReference type="AlphaFoldDB" id="A0A0F9KHE8"/>
<organism evidence="1">
    <name type="scientific">marine sediment metagenome</name>
    <dbReference type="NCBI Taxonomy" id="412755"/>
    <lineage>
        <taxon>unclassified sequences</taxon>
        <taxon>metagenomes</taxon>
        <taxon>ecological metagenomes</taxon>
    </lineage>
</organism>
<proteinExistence type="predicted"/>
<comment type="caution">
    <text evidence="1">The sequence shown here is derived from an EMBL/GenBank/DDBJ whole genome shotgun (WGS) entry which is preliminary data.</text>
</comment>
<name>A0A0F9KHE8_9ZZZZ</name>
<accession>A0A0F9KHE8</accession>